<accession>A0A317N1C2</accession>
<keyword evidence="2" id="KW-0723">Serine/threonine-protein kinase</keyword>
<reference evidence="11 12" key="1">
    <citation type="submission" date="2018-05" db="EMBL/GenBank/DDBJ databases">
        <title>Genomic Encyclopedia of Type Strains, Phase IV (KMG-IV): sequencing the most valuable type-strain genomes for metagenomic binning, comparative biology and taxonomic classification.</title>
        <authorList>
            <person name="Goeker M."/>
        </authorList>
    </citation>
    <scope>NUCLEOTIDE SEQUENCE [LARGE SCALE GENOMIC DNA]</scope>
    <source>
        <strain evidence="11 12">DSM 44717</strain>
    </source>
</reference>
<evidence type="ECO:0000256" key="2">
    <source>
        <dbReference type="ARBA" id="ARBA00022527"/>
    </source>
</evidence>
<keyword evidence="4" id="KW-0547">Nucleotide-binding</keyword>
<gene>
    <name evidence="11" type="ORF">DFR69_11954</name>
</gene>
<protein>
    <recommendedName>
        <fullName evidence="1">non-specific serine/threonine protein kinase</fullName>
        <ecNumber evidence="1">2.7.11.1</ecNumber>
    </recommendedName>
</protein>
<dbReference type="GO" id="GO:0005524">
    <property type="term" value="F:ATP binding"/>
    <property type="evidence" value="ECO:0007669"/>
    <property type="project" value="UniProtKB-KW"/>
</dbReference>
<evidence type="ECO:0000256" key="8">
    <source>
        <dbReference type="ARBA" id="ARBA00048679"/>
    </source>
</evidence>
<dbReference type="InterPro" id="IPR011009">
    <property type="entry name" value="Kinase-like_dom_sf"/>
</dbReference>
<comment type="caution">
    <text evidence="11">The sequence shown here is derived from an EMBL/GenBank/DDBJ whole genome shotgun (WGS) entry which is preliminary data.</text>
</comment>
<sequence>MNFAGYRLERRLGMGGMGTVYLAQHPRLPRKDALKILSDALTGDPVFRERFLREATIAARLNHPNLVAVRDRGQHDGRLWIAMQYVDGVDLAQLIRRGPAALPLDRTVRIVTEVAKGLDALHRKGVLHRDVKPANILVAEQDGRPDRVLVTDFGIARPADAPTASTGPGISATLAYAAPEQINGGVVDRRADVYALGCVLYELLTGSVPFPRDNPAAVMYAHLHEPPPTLDKAGLPPGFDTVIATALAKNPDERYQSCGALAAAVQAAAQGTVRLTAVTRPPVRRGRLVFGAAAAVVLLAGMAAILGLTRTGSEHSPAAIPLGPQTSVDAVSWGAYTYVVQAFPELLPAWQFGAGYQEMWGCNPIDEGQKNVSVDVYVPVGRILCFGNSEPARTIDVVCNADRTPIAPPPTYDRAEGDEQWSRRSSHGTLHWGTYLDRYKAPQLTGYLRLYFDDPDRSFCYIVVTGARNGTELRAAWWPEAPL</sequence>
<dbReference type="AlphaFoldDB" id="A0A317N1C2"/>
<dbReference type="Proteomes" id="UP000246410">
    <property type="component" value="Unassembled WGS sequence"/>
</dbReference>
<dbReference type="InterPro" id="IPR008271">
    <property type="entry name" value="Ser/Thr_kinase_AS"/>
</dbReference>
<evidence type="ECO:0000256" key="6">
    <source>
        <dbReference type="ARBA" id="ARBA00022840"/>
    </source>
</evidence>
<dbReference type="CDD" id="cd14014">
    <property type="entry name" value="STKc_PknB_like"/>
    <property type="match status" value="1"/>
</dbReference>
<evidence type="ECO:0000256" key="3">
    <source>
        <dbReference type="ARBA" id="ARBA00022679"/>
    </source>
</evidence>
<proteinExistence type="predicted"/>
<feature type="domain" description="Protein kinase" evidence="10">
    <location>
        <begin position="6"/>
        <end position="269"/>
    </location>
</feature>
<keyword evidence="9" id="KW-0472">Membrane</keyword>
<dbReference type="Gene3D" id="1.10.510.10">
    <property type="entry name" value="Transferase(Phosphotransferase) domain 1"/>
    <property type="match status" value="1"/>
</dbReference>
<evidence type="ECO:0000256" key="7">
    <source>
        <dbReference type="ARBA" id="ARBA00047899"/>
    </source>
</evidence>
<evidence type="ECO:0000256" key="1">
    <source>
        <dbReference type="ARBA" id="ARBA00012513"/>
    </source>
</evidence>
<evidence type="ECO:0000313" key="12">
    <source>
        <dbReference type="Proteomes" id="UP000246410"/>
    </source>
</evidence>
<dbReference type="EC" id="2.7.11.1" evidence="1"/>
<comment type="catalytic activity">
    <reaction evidence="8">
        <text>L-seryl-[protein] + ATP = O-phospho-L-seryl-[protein] + ADP + H(+)</text>
        <dbReference type="Rhea" id="RHEA:17989"/>
        <dbReference type="Rhea" id="RHEA-COMP:9863"/>
        <dbReference type="Rhea" id="RHEA-COMP:11604"/>
        <dbReference type="ChEBI" id="CHEBI:15378"/>
        <dbReference type="ChEBI" id="CHEBI:29999"/>
        <dbReference type="ChEBI" id="CHEBI:30616"/>
        <dbReference type="ChEBI" id="CHEBI:83421"/>
        <dbReference type="ChEBI" id="CHEBI:456216"/>
        <dbReference type="EC" id="2.7.11.1"/>
    </reaction>
</comment>
<dbReference type="Pfam" id="PF00069">
    <property type="entry name" value="Pkinase"/>
    <property type="match status" value="1"/>
</dbReference>
<dbReference type="PROSITE" id="PS50011">
    <property type="entry name" value="PROTEIN_KINASE_DOM"/>
    <property type="match status" value="1"/>
</dbReference>
<dbReference type="PANTHER" id="PTHR43289">
    <property type="entry name" value="MITOGEN-ACTIVATED PROTEIN KINASE KINASE KINASE 20-RELATED"/>
    <property type="match status" value="1"/>
</dbReference>
<dbReference type="SUPFAM" id="SSF56112">
    <property type="entry name" value="Protein kinase-like (PK-like)"/>
    <property type="match status" value="1"/>
</dbReference>
<keyword evidence="12" id="KW-1185">Reference proteome</keyword>
<evidence type="ECO:0000313" key="11">
    <source>
        <dbReference type="EMBL" id="PWV67740.1"/>
    </source>
</evidence>
<dbReference type="SMART" id="SM00220">
    <property type="entry name" value="S_TKc"/>
    <property type="match status" value="1"/>
</dbReference>
<evidence type="ECO:0000256" key="4">
    <source>
        <dbReference type="ARBA" id="ARBA00022741"/>
    </source>
</evidence>
<feature type="transmembrane region" description="Helical" evidence="9">
    <location>
        <begin position="288"/>
        <end position="308"/>
    </location>
</feature>
<keyword evidence="3" id="KW-0808">Transferase</keyword>
<organism evidence="11 12">
    <name type="scientific">Nocardia neocaledoniensis</name>
    <dbReference type="NCBI Taxonomy" id="236511"/>
    <lineage>
        <taxon>Bacteria</taxon>
        <taxon>Bacillati</taxon>
        <taxon>Actinomycetota</taxon>
        <taxon>Actinomycetes</taxon>
        <taxon>Mycobacteriales</taxon>
        <taxon>Nocardiaceae</taxon>
        <taxon>Nocardia</taxon>
    </lineage>
</organism>
<dbReference type="FunFam" id="3.30.200.20:FF:000035">
    <property type="entry name" value="Serine/threonine protein kinase Stk1"/>
    <property type="match status" value="1"/>
</dbReference>
<keyword evidence="6" id="KW-0067">ATP-binding</keyword>
<evidence type="ECO:0000256" key="5">
    <source>
        <dbReference type="ARBA" id="ARBA00022777"/>
    </source>
</evidence>
<dbReference type="Gene3D" id="3.30.200.20">
    <property type="entry name" value="Phosphorylase Kinase, domain 1"/>
    <property type="match status" value="1"/>
</dbReference>
<dbReference type="EMBL" id="QGTL01000019">
    <property type="protein sequence ID" value="PWV67740.1"/>
    <property type="molecule type" value="Genomic_DNA"/>
</dbReference>
<keyword evidence="5 11" id="KW-0418">Kinase</keyword>
<dbReference type="InterPro" id="IPR000719">
    <property type="entry name" value="Prot_kinase_dom"/>
</dbReference>
<evidence type="ECO:0000259" key="10">
    <source>
        <dbReference type="PROSITE" id="PS50011"/>
    </source>
</evidence>
<keyword evidence="9" id="KW-1133">Transmembrane helix</keyword>
<name>A0A317N1C2_9NOCA</name>
<dbReference type="GO" id="GO:0004674">
    <property type="term" value="F:protein serine/threonine kinase activity"/>
    <property type="evidence" value="ECO:0007669"/>
    <property type="project" value="UniProtKB-KW"/>
</dbReference>
<comment type="catalytic activity">
    <reaction evidence="7">
        <text>L-threonyl-[protein] + ATP = O-phospho-L-threonyl-[protein] + ADP + H(+)</text>
        <dbReference type="Rhea" id="RHEA:46608"/>
        <dbReference type="Rhea" id="RHEA-COMP:11060"/>
        <dbReference type="Rhea" id="RHEA-COMP:11605"/>
        <dbReference type="ChEBI" id="CHEBI:15378"/>
        <dbReference type="ChEBI" id="CHEBI:30013"/>
        <dbReference type="ChEBI" id="CHEBI:30616"/>
        <dbReference type="ChEBI" id="CHEBI:61977"/>
        <dbReference type="ChEBI" id="CHEBI:456216"/>
        <dbReference type="EC" id="2.7.11.1"/>
    </reaction>
</comment>
<keyword evidence="9" id="KW-0812">Transmembrane</keyword>
<evidence type="ECO:0000256" key="9">
    <source>
        <dbReference type="SAM" id="Phobius"/>
    </source>
</evidence>
<dbReference type="PROSITE" id="PS00108">
    <property type="entry name" value="PROTEIN_KINASE_ST"/>
    <property type="match status" value="1"/>
</dbReference>
<dbReference type="PANTHER" id="PTHR43289:SF6">
    <property type="entry name" value="SERINE_THREONINE-PROTEIN KINASE NEKL-3"/>
    <property type="match status" value="1"/>
</dbReference>